<dbReference type="STRING" id="105785.A0A2J7QIS9"/>
<sequence>MGTGGGPREKLGIHLHTMLKLRILLAVPSFLIRLHDLSTAPPERLLLSWQRRRNPRCCDLLAQENGNSQRTWDAGYGDSLLLKTREQSQVLACKQERGRYVFKLLASKLDETAAYKHYLYTGAQNSNPVWGSSPDVVSSRPESRPSRASNLIFNENLFWNPDLFYQSRPANHGPQTGINANNFRPQGQRQILGAAGDRFSHPSQQNSFARRPQLGNNDNNRPNLVLPPGADDPDDIFIFDRPASPRPRPDGNETPLTTPSASTTTAVECDCPSTQEFNPVCGTDGITYTNPGTIKCAIFCGTGNLLLLEITLS</sequence>
<evidence type="ECO:0000256" key="1">
    <source>
        <dbReference type="ARBA" id="ARBA00004613"/>
    </source>
</evidence>
<keyword evidence="2" id="KW-0964">Secreted</keyword>
<dbReference type="PANTHER" id="PTHR21179">
    <property type="entry name" value="SERINE-TYPE ENDOPEPTIDASE INHIBITOR"/>
    <property type="match status" value="1"/>
</dbReference>
<keyword evidence="7" id="KW-1185">Reference proteome</keyword>
<evidence type="ECO:0000256" key="4">
    <source>
        <dbReference type="SAM" id="MobiDB-lite"/>
    </source>
</evidence>
<reference evidence="6 7" key="1">
    <citation type="submission" date="2017-12" db="EMBL/GenBank/DDBJ databases">
        <title>Hemimetabolous genomes reveal molecular basis of termite eusociality.</title>
        <authorList>
            <person name="Harrison M.C."/>
            <person name="Jongepier E."/>
            <person name="Robertson H.M."/>
            <person name="Arning N."/>
            <person name="Bitard-Feildel T."/>
            <person name="Chao H."/>
            <person name="Childers C.P."/>
            <person name="Dinh H."/>
            <person name="Doddapaneni H."/>
            <person name="Dugan S."/>
            <person name="Gowin J."/>
            <person name="Greiner C."/>
            <person name="Han Y."/>
            <person name="Hu H."/>
            <person name="Hughes D.S.T."/>
            <person name="Huylmans A.-K."/>
            <person name="Kemena C."/>
            <person name="Kremer L.P.M."/>
            <person name="Lee S.L."/>
            <person name="Lopez-Ezquerra A."/>
            <person name="Mallet L."/>
            <person name="Monroy-Kuhn J.M."/>
            <person name="Moser A."/>
            <person name="Murali S.C."/>
            <person name="Muzny D.M."/>
            <person name="Otani S."/>
            <person name="Piulachs M.-D."/>
            <person name="Poelchau M."/>
            <person name="Qu J."/>
            <person name="Schaub F."/>
            <person name="Wada-Katsumata A."/>
            <person name="Worley K.C."/>
            <person name="Xie Q."/>
            <person name="Ylla G."/>
            <person name="Poulsen M."/>
            <person name="Gibbs R.A."/>
            <person name="Schal C."/>
            <person name="Richards S."/>
            <person name="Belles X."/>
            <person name="Korb J."/>
            <person name="Bornberg-Bauer E."/>
        </authorList>
    </citation>
    <scope>NUCLEOTIDE SEQUENCE [LARGE SCALE GENOMIC DNA]</scope>
    <source>
        <tissue evidence="6">Whole body</tissue>
    </source>
</reference>
<accession>A0A2J7QIS9</accession>
<dbReference type="GO" id="GO:0005576">
    <property type="term" value="C:extracellular region"/>
    <property type="evidence" value="ECO:0007669"/>
    <property type="project" value="UniProtKB-SubCell"/>
</dbReference>
<dbReference type="Proteomes" id="UP000235965">
    <property type="component" value="Unassembled WGS sequence"/>
</dbReference>
<proteinExistence type="predicted"/>
<dbReference type="InterPro" id="IPR036058">
    <property type="entry name" value="Kazal_dom_sf"/>
</dbReference>
<evidence type="ECO:0000256" key="2">
    <source>
        <dbReference type="ARBA" id="ARBA00022525"/>
    </source>
</evidence>
<keyword evidence="3" id="KW-1015">Disulfide bond</keyword>
<comment type="subcellular location">
    <subcellularLocation>
        <location evidence="1">Secreted</location>
    </subcellularLocation>
</comment>
<dbReference type="Pfam" id="PF07648">
    <property type="entry name" value="Kazal_2"/>
    <property type="match status" value="1"/>
</dbReference>
<dbReference type="SUPFAM" id="SSF100895">
    <property type="entry name" value="Kazal-type serine protease inhibitors"/>
    <property type="match status" value="1"/>
</dbReference>
<gene>
    <name evidence="6" type="ORF">B7P43_G15245</name>
</gene>
<dbReference type="InterPro" id="IPR002350">
    <property type="entry name" value="Kazal_dom"/>
</dbReference>
<dbReference type="Gene3D" id="3.30.60.30">
    <property type="match status" value="1"/>
</dbReference>
<evidence type="ECO:0000256" key="3">
    <source>
        <dbReference type="ARBA" id="ARBA00023157"/>
    </source>
</evidence>
<dbReference type="PANTHER" id="PTHR21179:SF0">
    <property type="entry name" value="SERINE PROTEASE INHIBITOR KAZAL-TYPE 4"/>
    <property type="match status" value="1"/>
</dbReference>
<evidence type="ECO:0000313" key="6">
    <source>
        <dbReference type="EMBL" id="PNF28483.1"/>
    </source>
</evidence>
<dbReference type="InParanoid" id="A0A2J7QIS9"/>
<feature type="region of interest" description="Disordered" evidence="4">
    <location>
        <begin position="197"/>
        <end position="267"/>
    </location>
</feature>
<dbReference type="EMBL" id="NEVH01013579">
    <property type="protein sequence ID" value="PNF28483.1"/>
    <property type="molecule type" value="Genomic_DNA"/>
</dbReference>
<dbReference type="GO" id="GO:0004867">
    <property type="term" value="F:serine-type endopeptidase inhibitor activity"/>
    <property type="evidence" value="ECO:0007669"/>
    <property type="project" value="InterPro"/>
</dbReference>
<protein>
    <recommendedName>
        <fullName evidence="5">Kazal-like domain-containing protein</fullName>
    </recommendedName>
</protein>
<feature type="domain" description="Kazal-like" evidence="5">
    <location>
        <begin position="263"/>
        <end position="297"/>
    </location>
</feature>
<comment type="caution">
    <text evidence="6">The sequence shown here is derived from an EMBL/GenBank/DDBJ whole genome shotgun (WGS) entry which is preliminary data.</text>
</comment>
<evidence type="ECO:0000259" key="5">
    <source>
        <dbReference type="PROSITE" id="PS51465"/>
    </source>
</evidence>
<feature type="compositionally biased region" description="Low complexity" evidence="4">
    <location>
        <begin position="254"/>
        <end position="266"/>
    </location>
</feature>
<name>A0A2J7QIS9_9NEOP</name>
<dbReference type="PROSITE" id="PS51465">
    <property type="entry name" value="KAZAL_2"/>
    <property type="match status" value="1"/>
</dbReference>
<organism evidence="6 7">
    <name type="scientific">Cryptotermes secundus</name>
    <dbReference type="NCBI Taxonomy" id="105785"/>
    <lineage>
        <taxon>Eukaryota</taxon>
        <taxon>Metazoa</taxon>
        <taxon>Ecdysozoa</taxon>
        <taxon>Arthropoda</taxon>
        <taxon>Hexapoda</taxon>
        <taxon>Insecta</taxon>
        <taxon>Pterygota</taxon>
        <taxon>Neoptera</taxon>
        <taxon>Polyneoptera</taxon>
        <taxon>Dictyoptera</taxon>
        <taxon>Blattodea</taxon>
        <taxon>Blattoidea</taxon>
        <taxon>Termitoidae</taxon>
        <taxon>Kalotermitidae</taxon>
        <taxon>Cryptotermitinae</taxon>
        <taxon>Cryptotermes</taxon>
    </lineage>
</organism>
<dbReference type="OrthoDB" id="6513408at2759"/>
<evidence type="ECO:0000313" key="7">
    <source>
        <dbReference type="Proteomes" id="UP000235965"/>
    </source>
</evidence>
<dbReference type="InterPro" id="IPR039932">
    <property type="entry name" value="Spink4-like"/>
</dbReference>
<dbReference type="AlphaFoldDB" id="A0A2J7QIS9"/>
<feature type="compositionally biased region" description="Polar residues" evidence="4">
    <location>
        <begin position="201"/>
        <end position="222"/>
    </location>
</feature>